<sequence>MYALGSTKFSVGVSFVVLLFVLGTRGQTCDPMSPSCPRNAVCEEIMSGMFRCVCAPGFYDFPPNRVIERDGCLGECDRLGPTQQCPGNTECFEASNGFGECRCPPGTSGEPDCFPDDGSSVTESPGGGFDTSSGLMLAALIILPLLILLPTFIASSTSMDGESSGSGFGRNSMRNRNSIMN</sequence>
<evidence type="ECO:0000256" key="2">
    <source>
        <dbReference type="SAM" id="Phobius"/>
    </source>
</evidence>
<evidence type="ECO:0000313" key="6">
    <source>
        <dbReference type="Proteomes" id="UP000005408"/>
    </source>
</evidence>
<reference evidence="5" key="1">
    <citation type="submission" date="2022-08" db="UniProtKB">
        <authorList>
            <consortium name="EnsemblMetazoa"/>
        </authorList>
    </citation>
    <scope>IDENTIFICATION</scope>
    <source>
        <strain evidence="5">05x7-T-G4-1.051#20</strain>
    </source>
</reference>
<evidence type="ECO:0000256" key="3">
    <source>
        <dbReference type="SAM" id="SignalP"/>
    </source>
</evidence>
<evidence type="ECO:0000313" key="5">
    <source>
        <dbReference type="EnsemblMetazoa" id="G20305.1:cds"/>
    </source>
</evidence>
<dbReference type="AlphaFoldDB" id="A0A8W8JTR7"/>
<dbReference type="Proteomes" id="UP000005408">
    <property type="component" value="Unassembled WGS sequence"/>
</dbReference>
<dbReference type="SMART" id="SM00181">
    <property type="entry name" value="EGF"/>
    <property type="match status" value="2"/>
</dbReference>
<evidence type="ECO:0000259" key="4">
    <source>
        <dbReference type="SMART" id="SM00181"/>
    </source>
</evidence>
<organism evidence="5 6">
    <name type="scientific">Magallana gigas</name>
    <name type="common">Pacific oyster</name>
    <name type="synonym">Crassostrea gigas</name>
    <dbReference type="NCBI Taxonomy" id="29159"/>
    <lineage>
        <taxon>Eukaryota</taxon>
        <taxon>Metazoa</taxon>
        <taxon>Spiralia</taxon>
        <taxon>Lophotrochozoa</taxon>
        <taxon>Mollusca</taxon>
        <taxon>Bivalvia</taxon>
        <taxon>Autobranchia</taxon>
        <taxon>Pteriomorphia</taxon>
        <taxon>Ostreida</taxon>
        <taxon>Ostreoidea</taxon>
        <taxon>Ostreidae</taxon>
        <taxon>Magallana</taxon>
    </lineage>
</organism>
<keyword evidence="6" id="KW-1185">Reference proteome</keyword>
<keyword evidence="2" id="KW-0812">Transmembrane</keyword>
<feature type="transmembrane region" description="Helical" evidence="2">
    <location>
        <begin position="134"/>
        <end position="154"/>
    </location>
</feature>
<protein>
    <recommendedName>
        <fullName evidence="4">EGF-like domain-containing protein</fullName>
    </recommendedName>
</protein>
<name>A0A8W8JTR7_MAGGI</name>
<dbReference type="EnsemblMetazoa" id="G20305.1">
    <property type="protein sequence ID" value="G20305.1:cds"/>
    <property type="gene ID" value="G20305"/>
</dbReference>
<keyword evidence="2" id="KW-1133">Transmembrane helix</keyword>
<feature type="chain" id="PRO_5036501400" description="EGF-like domain-containing protein" evidence="3">
    <location>
        <begin position="27"/>
        <end position="181"/>
    </location>
</feature>
<evidence type="ECO:0000256" key="1">
    <source>
        <dbReference type="SAM" id="MobiDB-lite"/>
    </source>
</evidence>
<accession>A0A8W8JTR7</accession>
<dbReference type="InterPro" id="IPR000742">
    <property type="entry name" value="EGF"/>
</dbReference>
<keyword evidence="3" id="KW-0732">Signal</keyword>
<feature type="region of interest" description="Disordered" evidence="1">
    <location>
        <begin position="159"/>
        <end position="181"/>
    </location>
</feature>
<dbReference type="OrthoDB" id="6242079at2759"/>
<feature type="domain" description="EGF-like" evidence="4">
    <location>
        <begin position="28"/>
        <end position="73"/>
    </location>
</feature>
<proteinExistence type="predicted"/>
<feature type="domain" description="EGF-like" evidence="4">
    <location>
        <begin position="75"/>
        <end position="114"/>
    </location>
</feature>
<keyword evidence="2" id="KW-0472">Membrane</keyword>
<feature type="signal peptide" evidence="3">
    <location>
        <begin position="1"/>
        <end position="26"/>
    </location>
</feature>